<keyword evidence="2 4" id="KW-1133">Transmembrane helix</keyword>
<feature type="transmembrane region" description="Helical" evidence="4">
    <location>
        <begin position="172"/>
        <end position="192"/>
    </location>
</feature>
<evidence type="ECO:0000256" key="4">
    <source>
        <dbReference type="SAM" id="Phobius"/>
    </source>
</evidence>
<dbReference type="InterPro" id="IPR011701">
    <property type="entry name" value="MFS"/>
</dbReference>
<evidence type="ECO:0000256" key="2">
    <source>
        <dbReference type="ARBA" id="ARBA00022989"/>
    </source>
</evidence>
<dbReference type="PROSITE" id="PS50850">
    <property type="entry name" value="MFS"/>
    <property type="match status" value="1"/>
</dbReference>
<keyword evidence="3 4" id="KW-0472">Membrane</keyword>
<protein>
    <submittedName>
        <fullName evidence="6">MFS transporter</fullName>
    </submittedName>
</protein>
<reference evidence="6 7" key="1">
    <citation type="submission" date="2022-03" db="EMBL/GenBank/DDBJ databases">
        <title>Complete genome sequence of Lysobacter capsici VKM B-2533 and Lysobacter gummosus 10.1.1, promising sources of lytic agents.</title>
        <authorList>
            <person name="Tarlachkov S.V."/>
            <person name="Kudryakova I.V."/>
            <person name="Afoshin A.S."/>
            <person name="Leontyevskaya E.A."/>
            <person name="Leontyevskaya N.V."/>
        </authorList>
    </citation>
    <scope>NUCLEOTIDE SEQUENCE [LARGE SCALE GENOMIC DNA]</scope>
    <source>
        <strain evidence="6 7">10.1.1</strain>
    </source>
</reference>
<organism evidence="6 7">
    <name type="scientific">Lysobacter gummosus</name>
    <dbReference type="NCBI Taxonomy" id="262324"/>
    <lineage>
        <taxon>Bacteria</taxon>
        <taxon>Pseudomonadati</taxon>
        <taxon>Pseudomonadota</taxon>
        <taxon>Gammaproteobacteria</taxon>
        <taxon>Lysobacterales</taxon>
        <taxon>Lysobacteraceae</taxon>
        <taxon>Lysobacter</taxon>
    </lineage>
</organism>
<feature type="transmembrane region" description="Helical" evidence="4">
    <location>
        <begin position="246"/>
        <end position="275"/>
    </location>
</feature>
<feature type="transmembrane region" description="Helical" evidence="4">
    <location>
        <begin position="311"/>
        <end position="329"/>
    </location>
</feature>
<feature type="transmembrane region" description="Helical" evidence="4">
    <location>
        <begin position="341"/>
        <end position="363"/>
    </location>
</feature>
<dbReference type="SUPFAM" id="SSF103473">
    <property type="entry name" value="MFS general substrate transporter"/>
    <property type="match status" value="1"/>
</dbReference>
<dbReference type="Proteomes" id="UP000829194">
    <property type="component" value="Chromosome"/>
</dbReference>
<feature type="transmembrane region" description="Helical" evidence="4">
    <location>
        <begin position="112"/>
        <end position="135"/>
    </location>
</feature>
<dbReference type="InterPro" id="IPR020846">
    <property type="entry name" value="MFS_dom"/>
</dbReference>
<dbReference type="EMBL" id="CP093547">
    <property type="protein sequence ID" value="UNP28024.1"/>
    <property type="molecule type" value="Genomic_DNA"/>
</dbReference>
<accession>A0ABY3X632</accession>
<keyword evidence="1 4" id="KW-0812">Transmembrane</keyword>
<feature type="transmembrane region" description="Helical" evidence="4">
    <location>
        <begin position="20"/>
        <end position="40"/>
    </location>
</feature>
<dbReference type="Gene3D" id="1.20.1250.20">
    <property type="entry name" value="MFS general substrate transporter like domains"/>
    <property type="match status" value="2"/>
</dbReference>
<feature type="transmembrane region" description="Helical" evidence="4">
    <location>
        <begin position="287"/>
        <end position="305"/>
    </location>
</feature>
<evidence type="ECO:0000256" key="3">
    <source>
        <dbReference type="ARBA" id="ARBA00023136"/>
    </source>
</evidence>
<feature type="transmembrane region" description="Helical" evidence="4">
    <location>
        <begin position="52"/>
        <end position="75"/>
    </location>
</feature>
<dbReference type="InterPro" id="IPR050327">
    <property type="entry name" value="Proton-linked_MCT"/>
</dbReference>
<dbReference type="InterPro" id="IPR036259">
    <property type="entry name" value="MFS_trans_sf"/>
</dbReference>
<feature type="transmembrane region" description="Helical" evidence="4">
    <location>
        <begin position="141"/>
        <end position="165"/>
    </location>
</feature>
<dbReference type="Pfam" id="PF07690">
    <property type="entry name" value="MFS_1"/>
    <property type="match status" value="1"/>
</dbReference>
<feature type="domain" description="Major facilitator superfamily (MFS) profile" evidence="5">
    <location>
        <begin position="15"/>
        <end position="399"/>
    </location>
</feature>
<evidence type="ECO:0000256" key="1">
    <source>
        <dbReference type="ARBA" id="ARBA00022692"/>
    </source>
</evidence>
<evidence type="ECO:0000259" key="5">
    <source>
        <dbReference type="PROSITE" id="PS50850"/>
    </source>
</evidence>
<name>A0ABY3X632_9GAMM</name>
<evidence type="ECO:0000313" key="7">
    <source>
        <dbReference type="Proteomes" id="UP000829194"/>
    </source>
</evidence>
<keyword evidence="7" id="KW-1185">Reference proteome</keyword>
<feature type="transmembrane region" description="Helical" evidence="4">
    <location>
        <begin position="375"/>
        <end position="398"/>
    </location>
</feature>
<feature type="transmembrane region" description="Helical" evidence="4">
    <location>
        <begin position="81"/>
        <end position="100"/>
    </location>
</feature>
<evidence type="ECO:0000313" key="6">
    <source>
        <dbReference type="EMBL" id="UNP28024.1"/>
    </source>
</evidence>
<dbReference type="RefSeq" id="WP_057943679.1">
    <property type="nucleotide sequence ID" value="NZ_CP011131.1"/>
</dbReference>
<dbReference type="PANTHER" id="PTHR11360:SF290">
    <property type="entry name" value="MONOCARBOXYLATE MFS PERMEASE"/>
    <property type="match status" value="1"/>
</dbReference>
<proteinExistence type="predicted"/>
<dbReference type="PANTHER" id="PTHR11360">
    <property type="entry name" value="MONOCARBOXYLATE TRANSPORTER"/>
    <property type="match status" value="1"/>
</dbReference>
<dbReference type="CDD" id="cd17355">
    <property type="entry name" value="MFS_YcxA_like"/>
    <property type="match status" value="1"/>
</dbReference>
<gene>
    <name evidence="6" type="ORF">MOV92_16145</name>
</gene>
<sequence>MNSPTTVSSVSLDRNWPLVAAGALMGCVAIGAVFSLAVLLQPMSTATGWSRAGLSSAMTLAFLSMGFAGFGWGILSDRFGPRVVVLAGSLLLGLACILASRAGSLLQFQLTYGVLLGAAAASFLAPVIAATAASFERRRNLAISLVSAGMGVAPMTLSPLVAWLVTHYDWRSSLMIVGVLAWALTLPAVWFVRTVPMAAAAPQSVAAGESMSAGQALRSKPFIVLAGAFFACCAAHSGPIFHTVSYAVGCGLSVTAAVTIYSMEGAAGLGGRLLFGVLADRWGAKPVLVAGLLVQGLAAVSYLAVNQLDGFYAVAIVFGLAYGGTMPLYASLARDAFSPRILGTVLGAATLLSSLGMALGPLIGGWLYDRYGSYTWLYVGSMAMGLAAASIAMLFPAARRSRGDGGLRPALQP</sequence>